<protein>
    <submittedName>
        <fullName evidence="7">Branched-chain amino acid transport ATP-binding protein LivG</fullName>
    </submittedName>
</protein>
<dbReference type="OrthoDB" id="9781337at2"/>
<dbReference type="GO" id="GO:0015808">
    <property type="term" value="P:L-alanine transport"/>
    <property type="evidence" value="ECO:0007669"/>
    <property type="project" value="TreeGrafter"/>
</dbReference>
<evidence type="ECO:0000256" key="5">
    <source>
        <dbReference type="ARBA" id="ARBA00022840"/>
    </source>
</evidence>
<evidence type="ECO:0000256" key="4">
    <source>
        <dbReference type="ARBA" id="ARBA00022741"/>
    </source>
</evidence>
<dbReference type="KEGG" id="cbw:RR42_m2089"/>
<dbReference type="Proteomes" id="UP000031843">
    <property type="component" value="Chromosome main"/>
</dbReference>
<dbReference type="PROSITE" id="PS00211">
    <property type="entry name" value="ABC_TRANSPORTER_1"/>
    <property type="match status" value="1"/>
</dbReference>
<dbReference type="InterPro" id="IPR003593">
    <property type="entry name" value="AAA+_ATPase"/>
</dbReference>
<dbReference type="Pfam" id="PF00005">
    <property type="entry name" value="ABC_tran"/>
    <property type="match status" value="1"/>
</dbReference>
<reference evidence="7 8" key="1">
    <citation type="journal article" date="2015" name="Genome Announc.">
        <title>Complete Genome Sequence of Cupriavidus basilensis 4G11, Isolated from the Oak Ridge Field Research Center Site.</title>
        <authorList>
            <person name="Ray J."/>
            <person name="Waters R.J."/>
            <person name="Skerker J.M."/>
            <person name="Kuehl J.V."/>
            <person name="Price M.N."/>
            <person name="Huang J."/>
            <person name="Chakraborty R."/>
            <person name="Arkin A.P."/>
            <person name="Deutschbauer A."/>
        </authorList>
    </citation>
    <scope>NUCLEOTIDE SEQUENCE [LARGE SCALE GENOMIC DNA]</scope>
    <source>
        <strain evidence="7">4G11</strain>
    </source>
</reference>
<dbReference type="AlphaFoldDB" id="A0A0C4YFG9"/>
<dbReference type="InterPro" id="IPR051120">
    <property type="entry name" value="ABC_AA/LPS_Transport"/>
</dbReference>
<dbReference type="InterPro" id="IPR003439">
    <property type="entry name" value="ABC_transporter-like_ATP-bd"/>
</dbReference>
<evidence type="ECO:0000313" key="8">
    <source>
        <dbReference type="Proteomes" id="UP000031843"/>
    </source>
</evidence>
<dbReference type="PANTHER" id="PTHR45772:SF7">
    <property type="entry name" value="AMINO ACID ABC TRANSPORTER ATP-BINDING PROTEIN"/>
    <property type="match status" value="1"/>
</dbReference>
<gene>
    <name evidence="7" type="ORF">RR42_m2089</name>
</gene>
<evidence type="ECO:0000256" key="2">
    <source>
        <dbReference type="ARBA" id="ARBA00022475"/>
    </source>
</evidence>
<dbReference type="RefSeq" id="WP_082054869.1">
    <property type="nucleotide sequence ID" value="NZ_CP010536.1"/>
</dbReference>
<organism evidence="7 8">
    <name type="scientific">Cupriavidus basilensis</name>
    <dbReference type="NCBI Taxonomy" id="68895"/>
    <lineage>
        <taxon>Bacteria</taxon>
        <taxon>Pseudomonadati</taxon>
        <taxon>Pseudomonadota</taxon>
        <taxon>Betaproteobacteria</taxon>
        <taxon>Burkholderiales</taxon>
        <taxon>Burkholderiaceae</taxon>
        <taxon>Cupriavidus</taxon>
    </lineage>
</organism>
<keyword evidence="2" id="KW-1003">Cell membrane</keyword>
<dbReference type="GO" id="GO:0042941">
    <property type="term" value="P:D-alanine transmembrane transport"/>
    <property type="evidence" value="ECO:0007669"/>
    <property type="project" value="TreeGrafter"/>
</dbReference>
<evidence type="ECO:0000256" key="3">
    <source>
        <dbReference type="ARBA" id="ARBA00022519"/>
    </source>
</evidence>
<dbReference type="InterPro" id="IPR027417">
    <property type="entry name" value="P-loop_NTPase"/>
</dbReference>
<dbReference type="SUPFAM" id="SSF52540">
    <property type="entry name" value="P-loop containing nucleoside triphosphate hydrolases"/>
    <property type="match status" value="1"/>
</dbReference>
<dbReference type="GO" id="GO:0015188">
    <property type="term" value="F:L-isoleucine transmembrane transporter activity"/>
    <property type="evidence" value="ECO:0007669"/>
    <property type="project" value="TreeGrafter"/>
</dbReference>
<dbReference type="GO" id="GO:0005524">
    <property type="term" value="F:ATP binding"/>
    <property type="evidence" value="ECO:0007669"/>
    <property type="project" value="UniProtKB-KW"/>
</dbReference>
<proteinExistence type="predicted"/>
<dbReference type="InterPro" id="IPR017871">
    <property type="entry name" value="ABC_transporter-like_CS"/>
</dbReference>
<feature type="domain" description="ABC transporter" evidence="6">
    <location>
        <begin position="29"/>
        <end position="269"/>
    </location>
</feature>
<dbReference type="GO" id="GO:0005304">
    <property type="term" value="F:L-valine transmembrane transporter activity"/>
    <property type="evidence" value="ECO:0007669"/>
    <property type="project" value="TreeGrafter"/>
</dbReference>
<keyword evidence="3" id="KW-0997">Cell inner membrane</keyword>
<dbReference type="PANTHER" id="PTHR45772">
    <property type="entry name" value="CONSERVED COMPONENT OF ABC TRANSPORTER FOR NATURAL AMINO ACIDS-RELATED"/>
    <property type="match status" value="1"/>
</dbReference>
<dbReference type="GO" id="GO:1903805">
    <property type="term" value="P:L-valine import across plasma membrane"/>
    <property type="evidence" value="ECO:0007669"/>
    <property type="project" value="TreeGrafter"/>
</dbReference>
<dbReference type="GO" id="GO:1903806">
    <property type="term" value="P:L-isoleucine import across plasma membrane"/>
    <property type="evidence" value="ECO:0007669"/>
    <property type="project" value="TreeGrafter"/>
</dbReference>
<dbReference type="STRING" id="68895.RR42_m2089"/>
<sequence>MNAVEILPPPAFAAASPAPADARIRRPAIKALGIGIAFGALKVVDGIDLCVYEGERRLLLGPNGAGKTTLLNLIAGDLRATCGTLHLFDADVTTEPTQRRARRGLARTYQIITLFRESSLLHNVQISLAAAAQSRWSAWRPFGNPTLARHAREVLERVELDRKADALVDSCSYGEMRRLEIALALAQNPRILLLDEPLAGLSGAERSRVGELLAALPRDLTIIMIEHDMDIALVYADTITVLQSGRVAVDGNKREVLSDPRTQEIYLGH</sequence>
<keyword evidence="4" id="KW-0547">Nucleotide-binding</keyword>
<dbReference type="EMBL" id="CP010536">
    <property type="protein sequence ID" value="AJG19481.1"/>
    <property type="molecule type" value="Genomic_DNA"/>
</dbReference>
<evidence type="ECO:0000259" key="6">
    <source>
        <dbReference type="PROSITE" id="PS50893"/>
    </source>
</evidence>
<evidence type="ECO:0000256" key="1">
    <source>
        <dbReference type="ARBA" id="ARBA00022448"/>
    </source>
</evidence>
<name>A0A0C4YFG9_9BURK</name>
<keyword evidence="8" id="KW-1185">Reference proteome</keyword>
<keyword evidence="3" id="KW-0472">Membrane</keyword>
<keyword evidence="1" id="KW-0813">Transport</keyword>
<keyword evidence="5 7" id="KW-0067">ATP-binding</keyword>
<dbReference type="GO" id="GO:0015192">
    <property type="term" value="F:L-phenylalanine transmembrane transporter activity"/>
    <property type="evidence" value="ECO:0007669"/>
    <property type="project" value="TreeGrafter"/>
</dbReference>
<dbReference type="Gene3D" id="3.40.50.300">
    <property type="entry name" value="P-loop containing nucleotide triphosphate hydrolases"/>
    <property type="match status" value="1"/>
</dbReference>
<accession>A0A0C4YFG9</accession>
<dbReference type="PROSITE" id="PS50893">
    <property type="entry name" value="ABC_TRANSPORTER_2"/>
    <property type="match status" value="1"/>
</dbReference>
<dbReference type="SMART" id="SM00382">
    <property type="entry name" value="AAA"/>
    <property type="match status" value="1"/>
</dbReference>
<evidence type="ECO:0000313" key="7">
    <source>
        <dbReference type="EMBL" id="AJG19481.1"/>
    </source>
</evidence>
<dbReference type="GO" id="GO:0005886">
    <property type="term" value="C:plasma membrane"/>
    <property type="evidence" value="ECO:0007669"/>
    <property type="project" value="TreeGrafter"/>
</dbReference>
<dbReference type="GO" id="GO:0016887">
    <property type="term" value="F:ATP hydrolysis activity"/>
    <property type="evidence" value="ECO:0007669"/>
    <property type="project" value="InterPro"/>
</dbReference>